<dbReference type="Pfam" id="PF02463">
    <property type="entry name" value="SMC_N"/>
    <property type="match status" value="1"/>
</dbReference>
<evidence type="ECO:0000313" key="11">
    <source>
        <dbReference type="EMBL" id="HIZ34663.1"/>
    </source>
</evidence>
<dbReference type="GO" id="GO:0006281">
    <property type="term" value="P:DNA repair"/>
    <property type="evidence" value="ECO:0007669"/>
    <property type="project" value="UniProtKB-KW"/>
</dbReference>
<evidence type="ECO:0000256" key="1">
    <source>
        <dbReference type="ARBA" id="ARBA00003618"/>
    </source>
</evidence>
<dbReference type="GO" id="GO:0006310">
    <property type="term" value="P:DNA recombination"/>
    <property type="evidence" value="ECO:0007669"/>
    <property type="project" value="InterPro"/>
</dbReference>
<dbReference type="Proteomes" id="UP000824037">
    <property type="component" value="Unassembled WGS sequence"/>
</dbReference>
<dbReference type="PIRSF" id="PIRSF003128">
    <property type="entry name" value="RecN"/>
    <property type="match status" value="1"/>
</dbReference>
<evidence type="ECO:0000256" key="5">
    <source>
        <dbReference type="ARBA" id="ARBA00022763"/>
    </source>
</evidence>
<keyword evidence="7 9" id="KW-0234">DNA repair</keyword>
<dbReference type="GO" id="GO:0043590">
    <property type="term" value="C:bacterial nucleoid"/>
    <property type="evidence" value="ECO:0007669"/>
    <property type="project" value="TreeGrafter"/>
</dbReference>
<evidence type="ECO:0000256" key="2">
    <source>
        <dbReference type="ARBA" id="ARBA00009441"/>
    </source>
</evidence>
<evidence type="ECO:0000256" key="9">
    <source>
        <dbReference type="PIRNR" id="PIRNR003128"/>
    </source>
</evidence>
<dbReference type="SUPFAM" id="SSF52540">
    <property type="entry name" value="P-loop containing nucleoside triphosphate hydrolases"/>
    <property type="match status" value="1"/>
</dbReference>
<dbReference type="PANTHER" id="PTHR11059">
    <property type="entry name" value="DNA REPAIR PROTEIN RECN"/>
    <property type="match status" value="1"/>
</dbReference>
<keyword evidence="5 9" id="KW-0227">DNA damage</keyword>
<feature type="domain" description="AAA+ ATPase" evidence="10">
    <location>
        <begin position="21"/>
        <end position="523"/>
    </location>
</feature>
<dbReference type="AlphaFoldDB" id="A0A9D2EBA9"/>
<dbReference type="InterPro" id="IPR003593">
    <property type="entry name" value="AAA+_ATPase"/>
</dbReference>
<keyword evidence="6" id="KW-0067">ATP-binding</keyword>
<dbReference type="GO" id="GO:0009432">
    <property type="term" value="P:SOS response"/>
    <property type="evidence" value="ECO:0007669"/>
    <property type="project" value="TreeGrafter"/>
</dbReference>
<reference evidence="11" key="2">
    <citation type="submission" date="2021-04" db="EMBL/GenBank/DDBJ databases">
        <authorList>
            <person name="Gilroy R."/>
        </authorList>
    </citation>
    <scope>NUCLEOTIDE SEQUENCE</scope>
    <source>
        <strain evidence="11">ChiGjej4B4-7305</strain>
    </source>
</reference>
<accession>A0A9D2EBA9</accession>
<dbReference type="PANTHER" id="PTHR11059:SF0">
    <property type="entry name" value="DNA REPAIR PROTEIN RECN"/>
    <property type="match status" value="1"/>
</dbReference>
<evidence type="ECO:0000256" key="4">
    <source>
        <dbReference type="ARBA" id="ARBA00022741"/>
    </source>
</evidence>
<proteinExistence type="inferred from homology"/>
<sequence>MIEEIAITDLGVIESAPIQLDPGLTVITGETGAGKTMVLTGLSLLLGGKADPGSVRPGCERATVEGTFVPPAAHPALERATEAGAILDDGALLVVRTVAVQGRSRAHLGGRSVPQGLLAEVGADLITVHGQSDQLRLRSPAQQRRALDGFAGGEHLAALRRYTEAHAARQAAESELAGWEADSRAREEELDRLTRALEAIDALDPQRGEDSDLRTEAERLGNVEDLRLAAGTARDAIGGIEDPAAPEGALALIDHARRTLAPATEHDQALAEWTERLDAVSYQLSDLLTEIGSYLTGLEADPDRLEHVHQRRAALAELIRAHTDSGTLSDLLEFAARARTRVGELTAPGAGRDALTARLAELQETERSLAEQVTAGRVRAAAAMTEAVDGELRGLAMPGASLTVQTTPLAELGPWGAEEVQLLLSPHPGAPARPLGKGASGGELSRVMLALEVALARQQAETDDVPLPTFVFDEVDAGVGGRAAVEVGRRLAELAQRTQVIVVTHLPQVAAFADRHLVVTKSTGEGGDAVTASDIRAVTGPDRETELARMLSGDPDSATARQHAAELLVRPGVGA</sequence>
<dbReference type="InterPro" id="IPR003395">
    <property type="entry name" value="RecF/RecN/SMC_N"/>
</dbReference>
<dbReference type="EMBL" id="DXBY01000049">
    <property type="protein sequence ID" value="HIZ34663.1"/>
    <property type="molecule type" value="Genomic_DNA"/>
</dbReference>
<dbReference type="CDD" id="cd03241">
    <property type="entry name" value="ABC_RecN"/>
    <property type="match status" value="1"/>
</dbReference>
<organism evidence="11 12">
    <name type="scientific">Candidatus Ruania gallistercoris</name>
    <dbReference type="NCBI Taxonomy" id="2838746"/>
    <lineage>
        <taxon>Bacteria</taxon>
        <taxon>Bacillati</taxon>
        <taxon>Actinomycetota</taxon>
        <taxon>Actinomycetes</taxon>
        <taxon>Micrococcales</taxon>
        <taxon>Ruaniaceae</taxon>
        <taxon>Ruania</taxon>
    </lineage>
</organism>
<evidence type="ECO:0000259" key="10">
    <source>
        <dbReference type="SMART" id="SM00382"/>
    </source>
</evidence>
<evidence type="ECO:0000313" key="12">
    <source>
        <dbReference type="Proteomes" id="UP000824037"/>
    </source>
</evidence>
<dbReference type="Gene3D" id="3.40.50.300">
    <property type="entry name" value="P-loop containing nucleotide triphosphate hydrolases"/>
    <property type="match status" value="2"/>
</dbReference>
<reference evidence="11" key="1">
    <citation type="journal article" date="2021" name="PeerJ">
        <title>Extensive microbial diversity within the chicken gut microbiome revealed by metagenomics and culture.</title>
        <authorList>
            <person name="Gilroy R."/>
            <person name="Ravi A."/>
            <person name="Getino M."/>
            <person name="Pursley I."/>
            <person name="Horton D.L."/>
            <person name="Alikhan N.F."/>
            <person name="Baker D."/>
            <person name="Gharbi K."/>
            <person name="Hall N."/>
            <person name="Watson M."/>
            <person name="Adriaenssens E.M."/>
            <person name="Foster-Nyarko E."/>
            <person name="Jarju S."/>
            <person name="Secka A."/>
            <person name="Antonio M."/>
            <person name="Oren A."/>
            <person name="Chaudhuri R.R."/>
            <person name="La Ragione R."/>
            <person name="Hildebrand F."/>
            <person name="Pallen M.J."/>
        </authorList>
    </citation>
    <scope>NUCLEOTIDE SEQUENCE</scope>
    <source>
        <strain evidence="11">ChiGjej4B4-7305</strain>
    </source>
</reference>
<evidence type="ECO:0000256" key="8">
    <source>
        <dbReference type="ARBA" id="ARBA00033408"/>
    </source>
</evidence>
<evidence type="ECO:0000256" key="6">
    <source>
        <dbReference type="ARBA" id="ARBA00022840"/>
    </source>
</evidence>
<comment type="similarity">
    <text evidence="2 9">Belongs to the RecN family.</text>
</comment>
<keyword evidence="4" id="KW-0547">Nucleotide-binding</keyword>
<dbReference type="InterPro" id="IPR004604">
    <property type="entry name" value="DNA_recomb/repair_RecN"/>
</dbReference>
<protein>
    <recommendedName>
        <fullName evidence="3 9">DNA repair protein RecN</fullName>
    </recommendedName>
    <alternativeName>
        <fullName evidence="8 9">Recombination protein N</fullName>
    </alternativeName>
</protein>
<dbReference type="GO" id="GO:0005524">
    <property type="term" value="F:ATP binding"/>
    <property type="evidence" value="ECO:0007669"/>
    <property type="project" value="UniProtKB-KW"/>
</dbReference>
<dbReference type="InterPro" id="IPR027417">
    <property type="entry name" value="P-loop_NTPase"/>
</dbReference>
<comment type="caution">
    <text evidence="11">The sequence shown here is derived from an EMBL/GenBank/DDBJ whole genome shotgun (WGS) entry which is preliminary data.</text>
</comment>
<evidence type="ECO:0000256" key="3">
    <source>
        <dbReference type="ARBA" id="ARBA00021315"/>
    </source>
</evidence>
<comment type="function">
    <text evidence="1 9">May be involved in recombinational repair of damaged DNA.</text>
</comment>
<evidence type="ECO:0000256" key="7">
    <source>
        <dbReference type="ARBA" id="ARBA00023204"/>
    </source>
</evidence>
<dbReference type="NCBIfam" id="TIGR00634">
    <property type="entry name" value="recN"/>
    <property type="match status" value="1"/>
</dbReference>
<dbReference type="SMART" id="SM00382">
    <property type="entry name" value="AAA"/>
    <property type="match status" value="1"/>
</dbReference>
<name>A0A9D2EBA9_9MICO</name>
<gene>
    <name evidence="11" type="primary">recN</name>
    <name evidence="11" type="ORF">H9815_02705</name>
</gene>